<evidence type="ECO:0000313" key="3">
    <source>
        <dbReference type="Proteomes" id="UP000249873"/>
    </source>
</evidence>
<dbReference type="AlphaFoldDB" id="A0A2Z4GA98"/>
<keyword evidence="1" id="KW-0732">Signal</keyword>
<protein>
    <recommendedName>
        <fullName evidence="4">DUF4197 domain-containing protein</fullName>
    </recommendedName>
</protein>
<dbReference type="EMBL" id="CP029480">
    <property type="protein sequence ID" value="AWV98172.1"/>
    <property type="molecule type" value="Genomic_DNA"/>
</dbReference>
<accession>A0A2Z4GA98</accession>
<gene>
    <name evidence="2" type="ORF">DJ013_08295</name>
</gene>
<dbReference type="Proteomes" id="UP000249873">
    <property type="component" value="Chromosome"/>
</dbReference>
<name>A0A2Z4GA98_9BACT</name>
<dbReference type="KEGG" id="als:DJ013_08295"/>
<feature type="chain" id="PRO_5016346897" description="DUF4197 domain-containing protein" evidence="1">
    <location>
        <begin position="21"/>
        <end position="191"/>
    </location>
</feature>
<keyword evidence="3" id="KW-1185">Reference proteome</keyword>
<evidence type="ECO:0000313" key="2">
    <source>
        <dbReference type="EMBL" id="AWV98172.1"/>
    </source>
</evidence>
<reference evidence="2 3" key="1">
    <citation type="submission" date="2018-05" db="EMBL/GenBank/DDBJ databases">
        <title>Complete genome sequence of Arcticibacterium luteifluviistationis SM1504T, a cytophagaceae bacterium isolated from Arctic surface seawater.</title>
        <authorList>
            <person name="Li Y."/>
            <person name="Qin Q.-L."/>
        </authorList>
    </citation>
    <scope>NUCLEOTIDE SEQUENCE [LARGE SCALE GENOMIC DNA]</scope>
    <source>
        <strain evidence="2 3">SM1504</strain>
    </source>
</reference>
<evidence type="ECO:0000256" key="1">
    <source>
        <dbReference type="SAM" id="SignalP"/>
    </source>
</evidence>
<organism evidence="2 3">
    <name type="scientific">Arcticibacterium luteifluviistationis</name>
    <dbReference type="NCBI Taxonomy" id="1784714"/>
    <lineage>
        <taxon>Bacteria</taxon>
        <taxon>Pseudomonadati</taxon>
        <taxon>Bacteroidota</taxon>
        <taxon>Cytophagia</taxon>
        <taxon>Cytophagales</taxon>
        <taxon>Leadbetterellaceae</taxon>
        <taxon>Arcticibacterium</taxon>
    </lineage>
</organism>
<evidence type="ECO:0008006" key="4">
    <source>
        <dbReference type="Google" id="ProtNLM"/>
    </source>
</evidence>
<sequence length="191" mass="19487">MKKTILLTLITLFTFGNLQAQFDLGILDNAMSMVKSGDNNTKVAGILGDAVMGLKDEAKQSSGDFSSKLLGQAGILGGLIPAISKGNADKNLLQKVISTIKTLVAAQRLKSLLGGGSLLGKSSQVNSNVGLIQSGLGALGSGSSVDKLSSVLGAVTKKSSKLENTGIFANLAEKAVSKKLGTSLNLLNGLL</sequence>
<proteinExistence type="predicted"/>
<feature type="signal peptide" evidence="1">
    <location>
        <begin position="1"/>
        <end position="20"/>
    </location>
</feature>
<dbReference type="RefSeq" id="WP_111371274.1">
    <property type="nucleotide sequence ID" value="NZ_CP029480.1"/>
</dbReference>